<keyword evidence="5" id="KW-0998">Cell outer membrane</keyword>
<protein>
    <submittedName>
        <fullName evidence="9">Starch-binding associating with outer membrane</fullName>
    </submittedName>
</protein>
<feature type="chain" id="PRO_5011637903" evidence="6">
    <location>
        <begin position="24"/>
        <end position="577"/>
    </location>
</feature>
<proteinExistence type="inferred from homology"/>
<dbReference type="STRING" id="659014.SAMN04487996_12040"/>
<dbReference type="SUPFAM" id="SSF48452">
    <property type="entry name" value="TPR-like"/>
    <property type="match status" value="1"/>
</dbReference>
<sequence>MMKIGIKLSVLVLLALVTACKQSFVDVENPTAIATSAYPEKISDLEQLLTGAYATQHAAGTFGRAMGPYSTYLWDHTTDLSWQGSPNWIQMAQNNALPSDNFLLQVWPDLWRGVQRCNTLLAGIEKVNPNASEADKASIALIKGQALFLRAWYYFYLTTFWGESFIVDGQGGDKMGVPIQENVANDLSKTQVSRSTVRQCWDFIINDLKQAETLLKGKKWTAAADRHKVDEWGVRGFLGKAYVFTQDWNNAKTSLASVIGESGKSLVSFEIYKTMFNGQNEFNSESLFELNLNVDMSFAGATDLSMGSMMGTLISPSYAGANGTPIASAWSNVFPHAKNITRFGFNEGHYFKPGTTSPNISNVDQSYITKSITARKNQTVDPRLWVACLQPYVDSMVVAGTKRPISHFLDVNELDMEAWSFRKYINLNGTELEINRANGSNILWLRLADIYLLYAETLARTGDNAGALEYINKVKRRAYSLPVDKPSAVDYKTLTAATMASDDVLKNDPLKYERWAEFFGEFNWWFDVCRWKIGDKEAAYYEKIRGGPIQWNATDYAQPIPVSEMTSNVNMRQNPGY</sequence>
<dbReference type="InterPro" id="IPR033985">
    <property type="entry name" value="SusD-like_N"/>
</dbReference>
<evidence type="ECO:0000259" key="8">
    <source>
        <dbReference type="Pfam" id="PF14322"/>
    </source>
</evidence>
<dbReference type="GO" id="GO:0009279">
    <property type="term" value="C:cell outer membrane"/>
    <property type="evidence" value="ECO:0007669"/>
    <property type="project" value="UniProtKB-SubCell"/>
</dbReference>
<comment type="subcellular location">
    <subcellularLocation>
        <location evidence="1">Cell outer membrane</location>
    </subcellularLocation>
</comment>
<keyword evidence="4" id="KW-0472">Membrane</keyword>
<reference evidence="10" key="1">
    <citation type="submission" date="2016-10" db="EMBL/GenBank/DDBJ databases">
        <authorList>
            <person name="Varghese N."/>
            <person name="Submissions S."/>
        </authorList>
    </citation>
    <scope>NUCLEOTIDE SEQUENCE [LARGE SCALE GENOMIC DNA]</scope>
    <source>
        <strain evidence="10">DSM 25329</strain>
    </source>
</reference>
<organism evidence="9 10">
    <name type="scientific">Dyadobacter soli</name>
    <dbReference type="NCBI Taxonomy" id="659014"/>
    <lineage>
        <taxon>Bacteria</taxon>
        <taxon>Pseudomonadati</taxon>
        <taxon>Bacteroidota</taxon>
        <taxon>Cytophagia</taxon>
        <taxon>Cytophagales</taxon>
        <taxon>Spirosomataceae</taxon>
        <taxon>Dyadobacter</taxon>
    </lineage>
</organism>
<keyword evidence="3 6" id="KW-0732">Signal</keyword>
<name>A0A1G7VDJ6_9BACT</name>
<dbReference type="AlphaFoldDB" id="A0A1G7VDJ6"/>
<feature type="signal peptide" evidence="6">
    <location>
        <begin position="1"/>
        <end position="23"/>
    </location>
</feature>
<dbReference type="Pfam" id="PF14322">
    <property type="entry name" value="SusD-like_3"/>
    <property type="match status" value="1"/>
</dbReference>
<accession>A0A1G7VDJ6</accession>
<evidence type="ECO:0000256" key="1">
    <source>
        <dbReference type="ARBA" id="ARBA00004442"/>
    </source>
</evidence>
<feature type="domain" description="RagB/SusD" evidence="7">
    <location>
        <begin position="320"/>
        <end position="577"/>
    </location>
</feature>
<gene>
    <name evidence="9" type="ORF">SAMN04487996_12040</name>
</gene>
<dbReference type="EMBL" id="FNAN01000020">
    <property type="protein sequence ID" value="SDG57641.1"/>
    <property type="molecule type" value="Genomic_DNA"/>
</dbReference>
<evidence type="ECO:0000256" key="4">
    <source>
        <dbReference type="ARBA" id="ARBA00023136"/>
    </source>
</evidence>
<evidence type="ECO:0000313" key="9">
    <source>
        <dbReference type="EMBL" id="SDG57641.1"/>
    </source>
</evidence>
<dbReference type="Gene3D" id="1.25.40.390">
    <property type="match status" value="1"/>
</dbReference>
<evidence type="ECO:0000256" key="6">
    <source>
        <dbReference type="SAM" id="SignalP"/>
    </source>
</evidence>
<dbReference type="Pfam" id="PF07980">
    <property type="entry name" value="SusD_RagB"/>
    <property type="match status" value="1"/>
</dbReference>
<evidence type="ECO:0000256" key="3">
    <source>
        <dbReference type="ARBA" id="ARBA00022729"/>
    </source>
</evidence>
<dbReference type="InterPro" id="IPR012944">
    <property type="entry name" value="SusD_RagB_dom"/>
</dbReference>
<dbReference type="InterPro" id="IPR011990">
    <property type="entry name" value="TPR-like_helical_dom_sf"/>
</dbReference>
<dbReference type="PROSITE" id="PS51257">
    <property type="entry name" value="PROKAR_LIPOPROTEIN"/>
    <property type="match status" value="1"/>
</dbReference>
<evidence type="ECO:0000256" key="2">
    <source>
        <dbReference type="ARBA" id="ARBA00006275"/>
    </source>
</evidence>
<evidence type="ECO:0000259" key="7">
    <source>
        <dbReference type="Pfam" id="PF07980"/>
    </source>
</evidence>
<keyword evidence="10" id="KW-1185">Reference proteome</keyword>
<feature type="domain" description="SusD-like N-terminal" evidence="8">
    <location>
        <begin position="24"/>
        <end position="216"/>
    </location>
</feature>
<comment type="similarity">
    <text evidence="2">Belongs to the SusD family.</text>
</comment>
<evidence type="ECO:0000313" key="10">
    <source>
        <dbReference type="Proteomes" id="UP000198748"/>
    </source>
</evidence>
<evidence type="ECO:0000256" key="5">
    <source>
        <dbReference type="ARBA" id="ARBA00023237"/>
    </source>
</evidence>
<dbReference type="Proteomes" id="UP000198748">
    <property type="component" value="Unassembled WGS sequence"/>
</dbReference>